<name>A0ABU6U4E0_9FABA</name>
<evidence type="ECO:0000256" key="1">
    <source>
        <dbReference type="ARBA" id="ARBA00022679"/>
    </source>
</evidence>
<keyword evidence="5" id="KW-1185">Reference proteome</keyword>
<evidence type="ECO:0000256" key="2">
    <source>
        <dbReference type="ARBA" id="ARBA00023315"/>
    </source>
</evidence>
<dbReference type="InterPro" id="IPR023213">
    <property type="entry name" value="CAT-like_dom_sf"/>
</dbReference>
<evidence type="ECO:0000313" key="4">
    <source>
        <dbReference type="EMBL" id="MED6154923.1"/>
    </source>
</evidence>
<keyword evidence="1" id="KW-0808">Transferase</keyword>
<feature type="region of interest" description="Disordered" evidence="3">
    <location>
        <begin position="1"/>
        <end position="23"/>
    </location>
</feature>
<comment type="caution">
    <text evidence="4">The sequence shown here is derived from an EMBL/GenBank/DDBJ whole genome shotgun (WGS) entry which is preliminary data.</text>
</comment>
<dbReference type="EMBL" id="JASCZI010120831">
    <property type="protein sequence ID" value="MED6154923.1"/>
    <property type="molecule type" value="Genomic_DNA"/>
</dbReference>
<proteinExistence type="predicted"/>
<evidence type="ECO:0000256" key="3">
    <source>
        <dbReference type="SAM" id="MobiDB-lite"/>
    </source>
</evidence>
<sequence>MAAKTNNHHEVNIIEQSQVAPPQGSLPSKTLSFTFFDIPWFLCHPVKRIFFYHFPYSTNHFLQSSLPPLKHSLSLTLQHFFPFASKLIVPPQPQQPFIAYHQGSDSINLTVAESKADFNVLVSDLPQDARDWHPLIPSLPPEVTLENGTRVIPLMAIQLTIIPNSGFSISLTFNHLVADGKSLHHFIKFWAKLCNHIVTNGGNNLGSFVEGSNGNLPLPSHDRGKVKDPKGHMQVYLEDLRNSDFQSMKFRGLVNDASTDKARGTLVVTRDQVDKLKKWVSLKFSDTYGNPDESLLLQHISTFVVTTSLVWVSMIESEEQFNYNKNVNNNKEDHYEEICHLVFLADCRGYVEFCVPPNYFGNCLDTAFVALKRGDILGENNGFVKVASAIESKIREMKREALRDGENIMRRYKKLAMAGESLIVVAGSPKLGVYETDFGWGKPRKSEAAHLESSGSISLSDSKIKEGAIEVGFSLEWSRMNLFINIFEQHIKSVHHSLSMMTNLN</sequence>
<dbReference type="PANTHER" id="PTHR31625">
    <property type="match status" value="1"/>
</dbReference>
<gene>
    <name evidence="4" type="ORF">PIB30_001064</name>
</gene>
<accession>A0ABU6U4E0</accession>
<protein>
    <submittedName>
        <fullName evidence="4">Uncharacterized protein</fullName>
    </submittedName>
</protein>
<dbReference type="Pfam" id="PF02458">
    <property type="entry name" value="Transferase"/>
    <property type="match status" value="1"/>
</dbReference>
<dbReference type="InterPro" id="IPR051504">
    <property type="entry name" value="Plant_metabolite_acyltrans"/>
</dbReference>
<evidence type="ECO:0000313" key="5">
    <source>
        <dbReference type="Proteomes" id="UP001341840"/>
    </source>
</evidence>
<feature type="compositionally biased region" description="Polar residues" evidence="3">
    <location>
        <begin position="14"/>
        <end position="23"/>
    </location>
</feature>
<dbReference type="Proteomes" id="UP001341840">
    <property type="component" value="Unassembled WGS sequence"/>
</dbReference>
<dbReference type="Gene3D" id="3.30.559.10">
    <property type="entry name" value="Chloramphenicol acetyltransferase-like domain"/>
    <property type="match status" value="2"/>
</dbReference>
<organism evidence="4 5">
    <name type="scientific">Stylosanthes scabra</name>
    <dbReference type="NCBI Taxonomy" id="79078"/>
    <lineage>
        <taxon>Eukaryota</taxon>
        <taxon>Viridiplantae</taxon>
        <taxon>Streptophyta</taxon>
        <taxon>Embryophyta</taxon>
        <taxon>Tracheophyta</taxon>
        <taxon>Spermatophyta</taxon>
        <taxon>Magnoliopsida</taxon>
        <taxon>eudicotyledons</taxon>
        <taxon>Gunneridae</taxon>
        <taxon>Pentapetalae</taxon>
        <taxon>rosids</taxon>
        <taxon>fabids</taxon>
        <taxon>Fabales</taxon>
        <taxon>Fabaceae</taxon>
        <taxon>Papilionoideae</taxon>
        <taxon>50 kb inversion clade</taxon>
        <taxon>dalbergioids sensu lato</taxon>
        <taxon>Dalbergieae</taxon>
        <taxon>Pterocarpus clade</taxon>
        <taxon>Stylosanthes</taxon>
    </lineage>
</organism>
<reference evidence="4 5" key="1">
    <citation type="journal article" date="2023" name="Plants (Basel)">
        <title>Bridging the Gap: Combining Genomics and Transcriptomics Approaches to Understand Stylosanthes scabra, an Orphan Legume from the Brazilian Caatinga.</title>
        <authorList>
            <person name="Ferreira-Neto J.R.C."/>
            <person name="da Silva M.D."/>
            <person name="Binneck E."/>
            <person name="de Melo N.F."/>
            <person name="da Silva R.H."/>
            <person name="de Melo A.L.T.M."/>
            <person name="Pandolfi V."/>
            <person name="Bustamante F.O."/>
            <person name="Brasileiro-Vidal A.C."/>
            <person name="Benko-Iseppon A.M."/>
        </authorList>
    </citation>
    <scope>NUCLEOTIDE SEQUENCE [LARGE SCALE GENOMIC DNA]</scope>
    <source>
        <tissue evidence="4">Leaves</tissue>
    </source>
</reference>
<keyword evidence="2" id="KW-0012">Acyltransferase</keyword>